<dbReference type="AlphaFoldDB" id="A0AAE0DRQ4"/>
<dbReference type="Proteomes" id="UP001276659">
    <property type="component" value="Unassembled WGS sequence"/>
</dbReference>
<proteinExistence type="predicted"/>
<dbReference type="EMBL" id="JASNWA010000003">
    <property type="protein sequence ID" value="KAK3178948.1"/>
    <property type="molecule type" value="Genomic_DNA"/>
</dbReference>
<organism evidence="1 2">
    <name type="scientific">Lepraria neglecta</name>
    <dbReference type="NCBI Taxonomy" id="209136"/>
    <lineage>
        <taxon>Eukaryota</taxon>
        <taxon>Fungi</taxon>
        <taxon>Dikarya</taxon>
        <taxon>Ascomycota</taxon>
        <taxon>Pezizomycotina</taxon>
        <taxon>Lecanoromycetes</taxon>
        <taxon>OSLEUM clade</taxon>
        <taxon>Lecanoromycetidae</taxon>
        <taxon>Lecanorales</taxon>
        <taxon>Lecanorineae</taxon>
        <taxon>Stereocaulaceae</taxon>
        <taxon>Lepraria</taxon>
    </lineage>
</organism>
<sequence length="145" mass="16778">MLTHFQYWLYSKTILMTDQSENDIDWRILIDLFILGEARGIPDLQNAAIDGLIDKQATEENTPLEQISHIYDNMTDDSPLRQLYVGFTHTEAGPDGWFSAEQYETCTKRFYFDLSVALCQTTFGLNKKVVNFKTVRSDYYVPVSD</sequence>
<evidence type="ECO:0000313" key="2">
    <source>
        <dbReference type="Proteomes" id="UP001276659"/>
    </source>
</evidence>
<reference evidence="1" key="1">
    <citation type="submission" date="2022-11" db="EMBL/GenBank/DDBJ databases">
        <title>Chromosomal genome sequence assembly and mating type (MAT) locus characterization of the leprose asexual lichenized fungus Lepraria neglecta (Nyl.) Erichsen.</title>
        <authorList>
            <person name="Allen J.L."/>
            <person name="Pfeffer B."/>
        </authorList>
    </citation>
    <scope>NUCLEOTIDE SEQUENCE</scope>
    <source>
        <strain evidence="1">Allen 5258</strain>
    </source>
</reference>
<name>A0AAE0DRQ4_9LECA</name>
<accession>A0AAE0DRQ4</accession>
<gene>
    <name evidence="1" type="ORF">OEA41_001086</name>
</gene>
<keyword evidence="2" id="KW-1185">Reference proteome</keyword>
<protein>
    <submittedName>
        <fullName evidence="1">Uncharacterized protein</fullName>
    </submittedName>
</protein>
<comment type="caution">
    <text evidence="1">The sequence shown here is derived from an EMBL/GenBank/DDBJ whole genome shotgun (WGS) entry which is preliminary data.</text>
</comment>
<evidence type="ECO:0000313" key="1">
    <source>
        <dbReference type="EMBL" id="KAK3178948.1"/>
    </source>
</evidence>